<dbReference type="RefSeq" id="WP_060680382.1">
    <property type="nucleotide sequence ID" value="NZ_CP017962.1"/>
</dbReference>
<keyword evidence="1" id="KW-0175">Coiled coil</keyword>
<evidence type="ECO:0000313" key="3">
    <source>
        <dbReference type="EMBL" id="MBD1224606.1"/>
    </source>
</evidence>
<dbReference type="Pfam" id="PF14071">
    <property type="entry name" value="YlbD_coat"/>
    <property type="match status" value="1"/>
</dbReference>
<evidence type="ECO:0000313" key="4">
    <source>
        <dbReference type="Proteomes" id="UP000182945"/>
    </source>
</evidence>
<reference evidence="3 5" key="2">
    <citation type="submission" date="2020-09" db="EMBL/GenBank/DDBJ databases">
        <title>Draft Genome Sequences of Oil-Oxidizing Bacteria Halomonas titanicae, Marinobacter lutaoensis, and Virgibacillus halodenitrificans Isolated from Highly Saline Environments.</title>
        <authorList>
            <person name="Grouzdev D.S."/>
            <person name="Sokolova D.S."/>
            <person name="Semenova E.M."/>
            <person name="Borzenkov I.A."/>
            <person name="Bidzhieva S.K."/>
            <person name="Poltaraus A.B."/>
            <person name="Nazina T.N."/>
        </authorList>
    </citation>
    <scope>NUCLEOTIDE SEQUENCE [LARGE SCALE GENOMIC DNA]</scope>
    <source>
        <strain evidence="3 5">VKM B-3472D</strain>
    </source>
</reference>
<dbReference type="AlphaFoldDB" id="A0AAC9NKR7"/>
<keyword evidence="5" id="KW-1185">Reference proteome</keyword>
<evidence type="ECO:0000313" key="2">
    <source>
        <dbReference type="EMBL" id="APC48742.1"/>
    </source>
</evidence>
<dbReference type="EMBL" id="JACWEZ010000021">
    <property type="protein sequence ID" value="MBD1224606.1"/>
    <property type="molecule type" value="Genomic_DNA"/>
</dbReference>
<proteinExistence type="predicted"/>
<reference evidence="2 4" key="1">
    <citation type="submission" date="2016-11" db="EMBL/GenBank/DDBJ databases">
        <title>Complete genome sequencing of Virgibacillus halodenitrificans PDB-F2.</title>
        <authorList>
            <person name="Sun Z."/>
            <person name="Zhou Y."/>
            <person name="Li H."/>
        </authorList>
    </citation>
    <scope>NUCLEOTIDE SEQUENCE [LARGE SCALE GENOMIC DNA]</scope>
    <source>
        <strain evidence="2 4">PDB-F2</strain>
    </source>
</reference>
<evidence type="ECO:0000313" key="5">
    <source>
        <dbReference type="Proteomes" id="UP000621631"/>
    </source>
</evidence>
<dbReference type="KEGG" id="vhl:BME96_11325"/>
<evidence type="ECO:0000256" key="1">
    <source>
        <dbReference type="SAM" id="Coils"/>
    </source>
</evidence>
<name>A0AAC9NKR7_VIRHA</name>
<dbReference type="GeneID" id="71514987"/>
<protein>
    <submittedName>
        <fullName evidence="3">YlbD family protein</fullName>
    </submittedName>
</protein>
<gene>
    <name evidence="2" type="ORF">BME96_11325</name>
    <name evidence="3" type="ORF">IC602_18485</name>
</gene>
<accession>A0AAC9NKR7</accession>
<feature type="coiled-coil region" evidence="1">
    <location>
        <begin position="79"/>
        <end position="106"/>
    </location>
</feature>
<dbReference type="Proteomes" id="UP000621631">
    <property type="component" value="Unassembled WGS sequence"/>
</dbReference>
<organism evidence="2 4">
    <name type="scientific">Virgibacillus halodenitrificans</name>
    <name type="common">Bacillus halodenitrificans</name>
    <dbReference type="NCBI Taxonomy" id="1482"/>
    <lineage>
        <taxon>Bacteria</taxon>
        <taxon>Bacillati</taxon>
        <taxon>Bacillota</taxon>
        <taxon>Bacilli</taxon>
        <taxon>Bacillales</taxon>
        <taxon>Bacillaceae</taxon>
        <taxon>Virgibacillus</taxon>
    </lineage>
</organism>
<dbReference type="Proteomes" id="UP000182945">
    <property type="component" value="Chromosome"/>
</dbReference>
<dbReference type="InterPro" id="IPR025953">
    <property type="entry name" value="YlbD_coat"/>
</dbReference>
<sequence>MNESDLHPSVVNFKRFINKHPKLLKEIRRSGKSLQVYYEKWALLGEEDSYWDQFIEEKPEAEEEDGDKKNKELFNQFLKMAENMDIEKIQKQANQLSNAITTVQEIISQFQSTKSTGTSNQNPINWYRD</sequence>
<dbReference type="EMBL" id="CP017962">
    <property type="protein sequence ID" value="APC48742.1"/>
    <property type="molecule type" value="Genomic_DNA"/>
</dbReference>